<comment type="caution">
    <text evidence="1">The sequence shown here is derived from an EMBL/GenBank/DDBJ whole genome shotgun (WGS) entry which is preliminary data.</text>
</comment>
<sequence length="104" mass="11928">MSNWSWIEYLDRLSDGAVEYTYDGWAKAKDMKAAEHHQLVELEEEHAERDVHVTDRLDDLIDARVFQYGADEPVDPANGASGIIHRYIPMTGDEPPVVLISWRC</sequence>
<organism evidence="1 2">
    <name type="scientific">Kineococcus rhizosphaerae</name>
    <dbReference type="NCBI Taxonomy" id="559628"/>
    <lineage>
        <taxon>Bacteria</taxon>
        <taxon>Bacillati</taxon>
        <taxon>Actinomycetota</taxon>
        <taxon>Actinomycetes</taxon>
        <taxon>Kineosporiales</taxon>
        <taxon>Kineosporiaceae</taxon>
        <taxon>Kineococcus</taxon>
    </lineage>
</organism>
<evidence type="ECO:0000313" key="2">
    <source>
        <dbReference type="Proteomes" id="UP000238083"/>
    </source>
</evidence>
<proteinExistence type="predicted"/>
<dbReference type="RefSeq" id="WP_106209496.1">
    <property type="nucleotide sequence ID" value="NZ_PVZF01000004.1"/>
</dbReference>
<keyword evidence="2" id="KW-1185">Reference proteome</keyword>
<dbReference type="AlphaFoldDB" id="A0A2T0R4W0"/>
<evidence type="ECO:0000313" key="1">
    <source>
        <dbReference type="EMBL" id="PRY15798.1"/>
    </source>
</evidence>
<gene>
    <name evidence="1" type="ORF">CLV37_1047</name>
</gene>
<protein>
    <submittedName>
        <fullName evidence="1">Uncharacterized protein</fullName>
    </submittedName>
</protein>
<name>A0A2T0R4W0_9ACTN</name>
<dbReference type="EMBL" id="PVZF01000004">
    <property type="protein sequence ID" value="PRY15798.1"/>
    <property type="molecule type" value="Genomic_DNA"/>
</dbReference>
<reference evidence="1 2" key="1">
    <citation type="submission" date="2018-03" db="EMBL/GenBank/DDBJ databases">
        <title>Genomic Encyclopedia of Archaeal and Bacterial Type Strains, Phase II (KMG-II): from individual species to whole genera.</title>
        <authorList>
            <person name="Goeker M."/>
        </authorList>
    </citation>
    <scope>NUCLEOTIDE SEQUENCE [LARGE SCALE GENOMIC DNA]</scope>
    <source>
        <strain evidence="1 2">DSM 19711</strain>
    </source>
</reference>
<accession>A0A2T0R4W0</accession>
<dbReference type="Proteomes" id="UP000238083">
    <property type="component" value="Unassembled WGS sequence"/>
</dbReference>